<dbReference type="InterPro" id="IPR056986">
    <property type="entry name" value="JAG1_1/2_dom"/>
</dbReference>
<dbReference type="PROSITE" id="PS50026">
    <property type="entry name" value="EGF_3"/>
    <property type="match status" value="14"/>
</dbReference>
<feature type="compositionally biased region" description="Polar residues" evidence="16">
    <location>
        <begin position="1379"/>
        <end position="1406"/>
    </location>
</feature>
<dbReference type="PROSITE" id="PS00022">
    <property type="entry name" value="EGF_1"/>
    <property type="match status" value="15"/>
</dbReference>
<feature type="disulfide bond" evidence="13">
    <location>
        <begin position="367"/>
        <end position="376"/>
    </location>
</feature>
<feature type="disulfide bond" evidence="14">
    <location>
        <begin position="129"/>
        <end position="141"/>
    </location>
</feature>
<dbReference type="PROSITE" id="PS01186">
    <property type="entry name" value="EGF_2"/>
    <property type="match status" value="11"/>
</dbReference>
<dbReference type="GO" id="GO:0005112">
    <property type="term" value="F:Notch binding"/>
    <property type="evidence" value="ECO:0007669"/>
    <property type="project" value="InterPro"/>
</dbReference>
<feature type="disulfide bond" evidence="13">
    <location>
        <begin position="404"/>
        <end position="413"/>
    </location>
</feature>
<evidence type="ECO:0000256" key="6">
    <source>
        <dbReference type="ARBA" id="ARBA00022729"/>
    </source>
</evidence>
<dbReference type="FunFam" id="2.10.25.10:FF:000123">
    <property type="entry name" value="Crumbs homolog 1 (Drosophila)"/>
    <property type="match status" value="1"/>
</dbReference>
<keyword evidence="7 15" id="KW-0677">Repeat</keyword>
<comment type="subcellular location">
    <subcellularLocation>
        <location evidence="1 15">Membrane</location>
        <topology evidence="1 15">Single-pass type I membrane protein</topology>
    </subcellularLocation>
</comment>
<feature type="domain" description="EGF-like" evidence="18">
    <location>
        <begin position="518"/>
        <end position="555"/>
    </location>
</feature>
<evidence type="ECO:0000256" key="11">
    <source>
        <dbReference type="ARBA" id="ARBA00023157"/>
    </source>
</evidence>
<feature type="domain" description="EGF-like" evidence="18">
    <location>
        <begin position="379"/>
        <end position="414"/>
    </location>
</feature>
<feature type="region of interest" description="Disordered" evidence="16">
    <location>
        <begin position="1109"/>
        <end position="1149"/>
    </location>
</feature>
<feature type="domain" description="EGF-like" evidence="18">
    <location>
        <begin position="225"/>
        <end position="263"/>
    </location>
</feature>
<accession>H2Z2M1</accession>
<feature type="disulfide bond" evidence="13">
    <location>
        <begin position="545"/>
        <end position="554"/>
    </location>
</feature>
<feature type="domain" description="EGF-like" evidence="18">
    <location>
        <begin position="454"/>
        <end position="490"/>
    </location>
</feature>
<evidence type="ECO:0000256" key="8">
    <source>
        <dbReference type="ARBA" id="ARBA00022976"/>
    </source>
</evidence>
<dbReference type="PROSITE" id="PS01187">
    <property type="entry name" value="EGF_CA"/>
    <property type="match status" value="5"/>
</dbReference>
<dbReference type="SMART" id="SM00214">
    <property type="entry name" value="VWC"/>
    <property type="match status" value="1"/>
</dbReference>
<dbReference type="InterPro" id="IPR001881">
    <property type="entry name" value="EGF-like_Ca-bd_dom"/>
</dbReference>
<feature type="domain" description="EGF-like" evidence="18">
    <location>
        <begin position="557"/>
        <end position="593"/>
    </location>
</feature>
<proteinExistence type="predicted"/>
<feature type="disulfide bond" evidence="14">
    <location>
        <begin position="149"/>
        <end position="158"/>
    </location>
</feature>
<dbReference type="Gene3D" id="2.10.25.10">
    <property type="entry name" value="Laminin"/>
    <property type="match status" value="15"/>
</dbReference>
<feature type="domain" description="EGF-like" evidence="18">
    <location>
        <begin position="672"/>
        <end position="708"/>
    </location>
</feature>
<dbReference type="InterPro" id="IPR018097">
    <property type="entry name" value="EGF_Ca-bd_CS"/>
</dbReference>
<dbReference type="SMART" id="SM00215">
    <property type="entry name" value="VWC_out"/>
    <property type="match status" value="1"/>
</dbReference>
<dbReference type="GO" id="GO:0043235">
    <property type="term" value="C:receptor complex"/>
    <property type="evidence" value="ECO:0007669"/>
    <property type="project" value="TreeGrafter"/>
</dbReference>
<reference evidence="21" key="1">
    <citation type="submission" date="2003-08" db="EMBL/GenBank/DDBJ databases">
        <authorList>
            <person name="Birren B."/>
            <person name="Nusbaum C."/>
            <person name="Abebe A."/>
            <person name="Abouelleil A."/>
            <person name="Adekoya E."/>
            <person name="Ait-zahra M."/>
            <person name="Allen N."/>
            <person name="Allen T."/>
            <person name="An P."/>
            <person name="Anderson M."/>
            <person name="Anderson S."/>
            <person name="Arachchi H."/>
            <person name="Armbruster J."/>
            <person name="Bachantsang P."/>
            <person name="Baldwin J."/>
            <person name="Barry A."/>
            <person name="Bayul T."/>
            <person name="Blitshsteyn B."/>
            <person name="Bloom T."/>
            <person name="Blye J."/>
            <person name="Boguslavskiy L."/>
            <person name="Borowsky M."/>
            <person name="Boukhgalter B."/>
            <person name="Brunache A."/>
            <person name="Butler J."/>
            <person name="Calixte N."/>
            <person name="Calvo S."/>
            <person name="Camarata J."/>
            <person name="Campo K."/>
            <person name="Chang J."/>
            <person name="Cheshatsang Y."/>
            <person name="Citroen M."/>
            <person name="Collymore A."/>
            <person name="Considine T."/>
            <person name="Cook A."/>
            <person name="Cooke P."/>
            <person name="Corum B."/>
            <person name="Cuomo C."/>
            <person name="David R."/>
            <person name="Dawoe T."/>
            <person name="Degray S."/>
            <person name="Dodge S."/>
            <person name="Dooley K."/>
            <person name="Dorje P."/>
            <person name="Dorjee K."/>
            <person name="Dorris L."/>
            <person name="Duffey N."/>
            <person name="Dupes A."/>
            <person name="Elkins T."/>
            <person name="Engels R."/>
            <person name="Erickson J."/>
            <person name="Farina A."/>
            <person name="Faro S."/>
            <person name="Ferreira P."/>
            <person name="Fischer H."/>
            <person name="Fitzgerald M."/>
            <person name="Foley K."/>
            <person name="Gage D."/>
            <person name="Galagan J."/>
            <person name="Gearin G."/>
            <person name="Gnerre S."/>
            <person name="Gnirke A."/>
            <person name="Goyette A."/>
            <person name="Graham J."/>
            <person name="Grandbois E."/>
            <person name="Gyaltsen K."/>
            <person name="Hafez N."/>
            <person name="Hagopian D."/>
            <person name="Hagos B."/>
            <person name="Hall J."/>
            <person name="Hatcher B."/>
            <person name="Heller A."/>
            <person name="Higgins H."/>
            <person name="Honan T."/>
            <person name="Horn A."/>
            <person name="Houde N."/>
            <person name="Hughes L."/>
            <person name="Hulme W."/>
            <person name="Husby E."/>
            <person name="Iliev I."/>
            <person name="Jaffe D."/>
            <person name="Jones C."/>
            <person name="Kamal M."/>
            <person name="Kamat A."/>
            <person name="Kamvysselis M."/>
            <person name="Karlsson E."/>
            <person name="Kells C."/>
            <person name="Kieu A."/>
            <person name="Kisner P."/>
            <person name="Kodira C."/>
            <person name="Kulbokas E."/>
            <person name="Labutti K."/>
            <person name="Lama D."/>
            <person name="Landers T."/>
            <person name="Leger J."/>
            <person name="Levine S."/>
            <person name="Lewis D."/>
            <person name="Lewis T."/>
            <person name="Lindblad-toh K."/>
            <person name="Liu X."/>
            <person name="Lokyitsang T."/>
            <person name="Lokyitsang Y."/>
            <person name="Lucien O."/>
            <person name="Lui A."/>
            <person name="Ma L.J."/>
            <person name="Mabbitt R."/>
            <person name="Macdonald J."/>
            <person name="Maclean C."/>
            <person name="Major J."/>
            <person name="Manning J."/>
            <person name="Marabella R."/>
            <person name="Maru K."/>
            <person name="Matthews C."/>
            <person name="Mauceli E."/>
            <person name="Mccarthy M."/>
            <person name="Mcdonough S."/>
            <person name="Mcghee T."/>
            <person name="Meldrim J."/>
            <person name="Meneus L."/>
            <person name="Mesirov J."/>
            <person name="Mihalev A."/>
            <person name="Mihova T."/>
            <person name="Mikkelsen T."/>
            <person name="Mlenga V."/>
            <person name="Moru K."/>
            <person name="Mozes J."/>
            <person name="Mulrain L."/>
            <person name="Munson G."/>
            <person name="Naylor J."/>
            <person name="Newes C."/>
            <person name="Nguyen C."/>
            <person name="Nguyen N."/>
            <person name="Nguyen T."/>
            <person name="Nicol R."/>
            <person name="Nielsen C."/>
            <person name="Nizzari M."/>
            <person name="Norbu C."/>
            <person name="Norbu N."/>
            <person name="O'donnell P."/>
            <person name="Okoawo O."/>
            <person name="O'leary S."/>
            <person name="Omotosho B."/>
            <person name="O'neill K."/>
            <person name="Osman S."/>
            <person name="Parker S."/>
            <person name="Perrin D."/>
            <person name="Phunkhang P."/>
            <person name="Piqani B."/>
            <person name="Purcell S."/>
            <person name="Rachupka T."/>
            <person name="Ramasamy U."/>
            <person name="Rameau R."/>
            <person name="Ray V."/>
            <person name="Raymond C."/>
            <person name="Retta R."/>
            <person name="Richardson S."/>
            <person name="Rise C."/>
            <person name="Rodriguez J."/>
            <person name="Rogers J."/>
            <person name="Rogov P."/>
            <person name="Rutman M."/>
            <person name="Schupbach R."/>
            <person name="Seaman C."/>
            <person name="Settipalli S."/>
            <person name="Sharpe T."/>
            <person name="Sheridan J."/>
            <person name="Sherpa N."/>
            <person name="Shi J."/>
            <person name="Smirnov S."/>
            <person name="Smith C."/>
            <person name="Sougnez C."/>
            <person name="Spencer B."/>
            <person name="Stalker J."/>
            <person name="Stange-thomann N."/>
            <person name="Stavropoulos S."/>
            <person name="Stetson K."/>
            <person name="Stone C."/>
            <person name="Stone S."/>
            <person name="Stubbs M."/>
            <person name="Talamas J."/>
            <person name="Tchuinga P."/>
            <person name="Tenzing P."/>
            <person name="Tesfaye S."/>
            <person name="Theodore J."/>
            <person name="Thoulutsang Y."/>
            <person name="Topham K."/>
            <person name="Towey S."/>
            <person name="Tsamla T."/>
            <person name="Tsomo N."/>
            <person name="Vallee D."/>
            <person name="Vassiliev H."/>
            <person name="Venkataraman V."/>
            <person name="Vinson J."/>
            <person name="Vo A."/>
            <person name="Wade C."/>
            <person name="Wang S."/>
            <person name="Wangchuk T."/>
            <person name="Wangdi T."/>
            <person name="Whittaker C."/>
            <person name="Wilkinson J."/>
            <person name="Wu Y."/>
            <person name="Wyman D."/>
            <person name="Yadav S."/>
            <person name="Yang S."/>
            <person name="Yang X."/>
            <person name="Yeager S."/>
            <person name="Yee E."/>
            <person name="Young G."/>
            <person name="Zainoun J."/>
            <person name="Zembeck L."/>
            <person name="Zimmer A."/>
            <person name="Zody M."/>
            <person name="Lander E."/>
        </authorList>
    </citation>
    <scope>NUCLEOTIDE SEQUENCE [LARGE SCALE GENOMIC DNA]</scope>
</reference>
<feature type="compositionally biased region" description="Polar residues" evidence="16">
    <location>
        <begin position="1136"/>
        <end position="1149"/>
    </location>
</feature>
<feature type="disulfide bond" evidence="13">
    <location>
        <begin position="659"/>
        <end position="668"/>
    </location>
</feature>
<evidence type="ECO:0000259" key="18">
    <source>
        <dbReference type="PROSITE" id="PS50026"/>
    </source>
</evidence>
<feature type="domain" description="EGF-like" evidence="18">
    <location>
        <begin position="595"/>
        <end position="631"/>
    </location>
</feature>
<dbReference type="InterPro" id="IPR026219">
    <property type="entry name" value="Jagged/Serrate"/>
</dbReference>
<feature type="domain" description="EGF-like" evidence="18">
    <location>
        <begin position="748"/>
        <end position="784"/>
    </location>
</feature>
<evidence type="ECO:0000256" key="15">
    <source>
        <dbReference type="RuleBase" id="RU280815"/>
    </source>
</evidence>
<keyword evidence="5 15" id="KW-0812">Transmembrane</keyword>
<dbReference type="FunFam" id="2.10.25.10:FF:000294">
    <property type="entry name" value="Delta-like protein"/>
    <property type="match status" value="1"/>
</dbReference>
<reference evidence="20" key="2">
    <citation type="submission" date="2025-08" db="UniProtKB">
        <authorList>
            <consortium name="Ensembl"/>
        </authorList>
    </citation>
    <scope>IDENTIFICATION</scope>
</reference>
<feature type="compositionally biased region" description="Basic residues" evidence="16">
    <location>
        <begin position="1277"/>
        <end position="1287"/>
    </location>
</feature>
<dbReference type="PROSITE" id="PS00010">
    <property type="entry name" value="ASX_HYDROXYL"/>
    <property type="match status" value="9"/>
</dbReference>
<evidence type="ECO:0000313" key="20">
    <source>
        <dbReference type="Ensembl" id="ENSCSAVP00000011833.1"/>
    </source>
</evidence>
<feature type="disulfide bond" evidence="13">
    <location>
        <begin position="621"/>
        <end position="630"/>
    </location>
</feature>
<feature type="region of interest" description="Disordered" evidence="16">
    <location>
        <begin position="1253"/>
        <end position="1313"/>
    </location>
</feature>
<dbReference type="FunFam" id="2.10.25.10:FF:000146">
    <property type="entry name" value="Putative neurogenic locus notch"/>
    <property type="match status" value="1"/>
</dbReference>
<dbReference type="Pfam" id="PF12661">
    <property type="entry name" value="hEGF"/>
    <property type="match status" value="3"/>
</dbReference>
<comment type="function">
    <text evidence="15">Putative Notch ligand involved in the mediation of Notch signaling.</text>
</comment>
<dbReference type="FunFam" id="2.10.25.140:FF:000001">
    <property type="entry name" value="Delta-like protein"/>
    <property type="match status" value="1"/>
</dbReference>
<dbReference type="Pfam" id="PF23575">
    <property type="entry name" value="JAG1"/>
    <property type="match status" value="1"/>
</dbReference>
<keyword evidence="2 15" id="KW-0217">Developmental protein</keyword>
<feature type="domain" description="EGF-like" evidence="18">
    <location>
        <begin position="710"/>
        <end position="746"/>
    </location>
</feature>
<evidence type="ECO:0000256" key="4">
    <source>
        <dbReference type="ARBA" id="ARBA00022553"/>
    </source>
</evidence>
<dbReference type="GO" id="GO:0048018">
    <property type="term" value="F:receptor ligand activity"/>
    <property type="evidence" value="ECO:0007669"/>
    <property type="project" value="UniProtKB-ARBA"/>
</dbReference>
<dbReference type="PROSITE" id="PS51051">
    <property type="entry name" value="DSL"/>
    <property type="match status" value="1"/>
</dbReference>
<dbReference type="InterPro" id="IPR000152">
    <property type="entry name" value="EGF-type_Asp/Asn_hydroxyl_site"/>
</dbReference>
<dbReference type="FunFam" id="2.10.25.10:FF:000061">
    <property type="entry name" value="Delta-like protein"/>
    <property type="match status" value="1"/>
</dbReference>
<dbReference type="FunFam" id="2.10.25.10:FF:000018">
    <property type="entry name" value="Delta-like 1"/>
    <property type="match status" value="1"/>
</dbReference>
<reference evidence="20" key="3">
    <citation type="submission" date="2025-09" db="UniProtKB">
        <authorList>
            <consortium name="Ensembl"/>
        </authorList>
    </citation>
    <scope>IDENTIFICATION</scope>
</reference>
<feature type="disulfide bond" evidence="13">
    <location>
        <begin position="442"/>
        <end position="451"/>
    </location>
</feature>
<feature type="compositionally biased region" description="Basic and acidic residues" evidence="16">
    <location>
        <begin position="1173"/>
        <end position="1185"/>
    </location>
</feature>
<protein>
    <recommendedName>
        <fullName evidence="15">Delta-like protein</fullName>
    </recommendedName>
</protein>
<dbReference type="FunFam" id="2.10.25.10:FF:000117">
    <property type="entry name" value="Delta-like protein"/>
    <property type="match status" value="1"/>
</dbReference>
<dbReference type="InterPro" id="IPR011651">
    <property type="entry name" value="Notch_ligand_N"/>
</dbReference>
<feature type="domain" description="EGF-like" evidence="18">
    <location>
        <begin position="633"/>
        <end position="669"/>
    </location>
</feature>
<feature type="region of interest" description="Disordered" evidence="16">
    <location>
        <begin position="1173"/>
        <end position="1208"/>
    </location>
</feature>
<dbReference type="FunFam" id="2.10.25.10:FF:000007">
    <property type="entry name" value="Delta-like protein"/>
    <property type="match status" value="2"/>
</dbReference>
<dbReference type="InterPro" id="IPR013032">
    <property type="entry name" value="EGF-like_CS"/>
</dbReference>
<dbReference type="GO" id="GO:0007219">
    <property type="term" value="P:Notch signaling pathway"/>
    <property type="evidence" value="ECO:0007669"/>
    <property type="project" value="UniProtKB-KW"/>
</dbReference>
<keyword evidence="11 13" id="KW-1015">Disulfide bond</keyword>
<dbReference type="InterPro" id="IPR009030">
    <property type="entry name" value="Growth_fac_rcpt_cys_sf"/>
</dbReference>
<dbReference type="SMART" id="SM00179">
    <property type="entry name" value="EGF_CA"/>
    <property type="match status" value="14"/>
</dbReference>
<dbReference type="FunFam" id="2.10.25.10:FF:000431">
    <property type="entry name" value="Delta-like protein"/>
    <property type="match status" value="1"/>
</dbReference>
<dbReference type="Ensembl" id="ENSCSAVT00000011971.1">
    <property type="protein sequence ID" value="ENSCSAVP00000011833.1"/>
    <property type="gene ID" value="ENSCSAVG00000006943.1"/>
</dbReference>
<dbReference type="eggNOG" id="KOG1217">
    <property type="taxonomic scope" value="Eukaryota"/>
</dbReference>
<feature type="domain" description="EGF-like" evidence="18">
    <location>
        <begin position="341"/>
        <end position="377"/>
    </location>
</feature>
<keyword evidence="21" id="KW-1185">Reference proteome</keyword>
<feature type="disulfide bond" evidence="13">
    <location>
        <begin position="736"/>
        <end position="745"/>
    </location>
</feature>
<feature type="region of interest" description="Disordered" evidence="16">
    <location>
        <begin position="1345"/>
        <end position="1446"/>
    </location>
</feature>
<dbReference type="InterPro" id="IPR051355">
    <property type="entry name" value="Notch/Slit_guidance"/>
</dbReference>
<dbReference type="PRINTS" id="PR02059">
    <property type="entry name" value="JAGGEDFAMILY"/>
</dbReference>
<evidence type="ECO:0000256" key="9">
    <source>
        <dbReference type="ARBA" id="ARBA00022989"/>
    </source>
</evidence>
<dbReference type="GO" id="GO:0043005">
    <property type="term" value="C:neuron projection"/>
    <property type="evidence" value="ECO:0007669"/>
    <property type="project" value="UniProtKB-ARBA"/>
</dbReference>
<dbReference type="HOGENOM" id="CLU_004732_0_0_1"/>
<keyword evidence="6 15" id="KW-0732">Signal</keyword>
<dbReference type="Pfam" id="PF01414">
    <property type="entry name" value="DSL"/>
    <property type="match status" value="1"/>
</dbReference>
<evidence type="ECO:0000256" key="10">
    <source>
        <dbReference type="ARBA" id="ARBA00023136"/>
    </source>
</evidence>
<dbReference type="InterPro" id="IPR001774">
    <property type="entry name" value="DSL"/>
</dbReference>
<dbReference type="PANTHER" id="PTHR45836:SF13">
    <property type="entry name" value="PROTEIN CRUMBS"/>
    <property type="match status" value="1"/>
</dbReference>
<dbReference type="Pfam" id="PF00008">
    <property type="entry name" value="EGF"/>
    <property type="match status" value="9"/>
</dbReference>
<dbReference type="InterPro" id="IPR001007">
    <property type="entry name" value="VWF_dom"/>
</dbReference>
<dbReference type="FunFam" id="2.10.25.10:FF:000472">
    <property type="entry name" value="Uncharacterized protein, isoform A"/>
    <property type="match status" value="1"/>
</dbReference>
<organism evidence="20 21">
    <name type="scientific">Ciona savignyi</name>
    <name type="common">Pacific transparent sea squirt</name>
    <dbReference type="NCBI Taxonomy" id="51511"/>
    <lineage>
        <taxon>Eukaryota</taxon>
        <taxon>Metazoa</taxon>
        <taxon>Chordata</taxon>
        <taxon>Tunicata</taxon>
        <taxon>Ascidiacea</taxon>
        <taxon>Phlebobranchia</taxon>
        <taxon>Cionidae</taxon>
        <taxon>Ciona</taxon>
    </lineage>
</organism>
<dbReference type="SUPFAM" id="SSF57603">
    <property type="entry name" value="FnI-like domain"/>
    <property type="match status" value="1"/>
</dbReference>
<feature type="domain" description="EGF-like" evidence="18">
    <location>
        <begin position="265"/>
        <end position="301"/>
    </location>
</feature>
<dbReference type="FunFam" id="2.10.25.10:FF:000310">
    <property type="entry name" value="Delta-like protein"/>
    <property type="match status" value="1"/>
</dbReference>
<feature type="disulfide bond" evidence="13">
    <location>
        <begin position="480"/>
        <end position="489"/>
    </location>
</feature>
<dbReference type="SUPFAM" id="SSF57196">
    <property type="entry name" value="EGF/Laminin"/>
    <property type="match status" value="4"/>
</dbReference>
<evidence type="ECO:0000256" key="17">
    <source>
        <dbReference type="SAM" id="Phobius"/>
    </source>
</evidence>
<dbReference type="GO" id="GO:0005886">
    <property type="term" value="C:plasma membrane"/>
    <property type="evidence" value="ECO:0007669"/>
    <property type="project" value="TreeGrafter"/>
</dbReference>
<feature type="disulfide bond" evidence="13">
    <location>
        <begin position="383"/>
        <end position="393"/>
    </location>
</feature>
<dbReference type="Gene3D" id="2.10.25.140">
    <property type="match status" value="1"/>
</dbReference>
<keyword evidence="12" id="KW-0325">Glycoprotein</keyword>
<feature type="compositionally biased region" description="Basic and acidic residues" evidence="16">
    <location>
        <begin position="1407"/>
        <end position="1422"/>
    </location>
</feature>
<feature type="transmembrane region" description="Helical" evidence="17">
    <location>
        <begin position="1011"/>
        <end position="1037"/>
    </location>
</feature>
<dbReference type="FunFam" id="2.10.25.10:FF:000004">
    <property type="entry name" value="Neurogenic locus notch 1"/>
    <property type="match status" value="1"/>
</dbReference>
<dbReference type="PANTHER" id="PTHR45836">
    <property type="entry name" value="SLIT HOMOLOG"/>
    <property type="match status" value="1"/>
</dbReference>
<dbReference type="Gene3D" id="2.60.40.3510">
    <property type="match status" value="1"/>
</dbReference>
<feature type="compositionally biased region" description="Basic and acidic residues" evidence="16">
    <location>
        <begin position="1293"/>
        <end position="1302"/>
    </location>
</feature>
<dbReference type="Pfam" id="PF21700">
    <property type="entry name" value="EGF_DL_JAG"/>
    <property type="match status" value="1"/>
</dbReference>
<dbReference type="OMA" id="FLYLCES"/>
<dbReference type="GO" id="GO:0005509">
    <property type="term" value="F:calcium ion binding"/>
    <property type="evidence" value="ECO:0007669"/>
    <property type="project" value="InterPro"/>
</dbReference>
<feature type="disulfide bond" evidence="14">
    <location>
        <begin position="116"/>
        <end position="125"/>
    </location>
</feature>
<keyword evidence="10 15" id="KW-0472">Membrane</keyword>
<keyword evidence="8" id="KW-0914">Notch signaling pathway</keyword>
<evidence type="ECO:0000259" key="19">
    <source>
        <dbReference type="PROSITE" id="PS51051"/>
    </source>
</evidence>
<evidence type="ECO:0000256" key="12">
    <source>
        <dbReference type="ARBA" id="ARBA00023180"/>
    </source>
</evidence>
<comment type="caution">
    <text evidence="13">Lacks conserved residue(s) required for the propagation of feature annotation.</text>
</comment>
<dbReference type="STRING" id="51511.ENSCSAVP00000011833"/>
<dbReference type="GO" id="GO:0007411">
    <property type="term" value="P:axon guidance"/>
    <property type="evidence" value="ECO:0007669"/>
    <property type="project" value="TreeGrafter"/>
</dbReference>
<feature type="domain" description="EGF-like" evidence="18">
    <location>
        <begin position="416"/>
        <end position="452"/>
    </location>
</feature>
<dbReference type="SUPFAM" id="SSF57184">
    <property type="entry name" value="Growth factor receptor domain"/>
    <property type="match status" value="3"/>
</dbReference>
<dbReference type="SMART" id="SM00051">
    <property type="entry name" value="DSL"/>
    <property type="match status" value="1"/>
</dbReference>
<dbReference type="Pfam" id="PF07657">
    <property type="entry name" value="MNNL"/>
    <property type="match status" value="1"/>
</dbReference>
<evidence type="ECO:0000256" key="3">
    <source>
        <dbReference type="ARBA" id="ARBA00022536"/>
    </source>
</evidence>
<dbReference type="SMART" id="SM00181">
    <property type="entry name" value="EGF"/>
    <property type="match status" value="16"/>
</dbReference>
<dbReference type="GO" id="GO:0007435">
    <property type="term" value="P:salivary gland morphogenesis"/>
    <property type="evidence" value="ECO:0007669"/>
    <property type="project" value="UniProtKB-ARBA"/>
</dbReference>
<sequence>VCLKEYQMTRNEADSESCTFGADMTPTLGPNSFSVEGIDDSNNTGRIKIPLAFTWTRTYTLILEVFDKDDTSDGGYTTGLIGRHFYPSILNPGETWHTLRYNGRSVHVEYKVRVRCNDHQFGNNCTKFCKPRSDFFGHYVCDRHGNKKCMDGWMGLDCRTAICKLGCSIEHGSCDEPHQCKCSYGWQGELCNECTPYPGCKHGTCAVNWQCACDTNWGGLLCNKNLNYCGTHKPCMNGGICSNPEPDNFRCACPDGYSGVRCEIPEYACVSNPCQNGGTCQEMTNGFYCRCQSGWEGVTCETNIDDCAKTPCANGGVCQDLVNGFYCECPPHWEGTTCQLDANECEDSPCVHARSCRNLPGNYHCVCEDGWSGRNCDIDIDDCSGQCKNGATCHDLVNGFHCACAPGYTGELCHININDCAGDPCFHGGQCYDEIRGYHCICPLGYSGKRCELEEGYCEPNPCENGAQCFNLNDDYFCNCSAKYEGKNCSILRNICENRSCEVIDSCTIHVASNESSLGYVVQGSGICGVHGTCRTTRGSYRCRCDAGFEGTHCELNVDDCATSRCQNGATCVDGLNTYTCICDEGWQGRYCEQDVNECLPDPCDGRGRCINLHDDFHCECFEPWKGRTCSSRRDQCDDNTCSNGGVCVPMDNTYVCNCQPGWKGNSCATRTASLCASSPCLNGATCIGDGDSFTCSCREGFEGDRCQDNIDDCSPYPCYNAGKCIDGVNRYTCQCEPGFDGPDCRINVNECLAEPCAYGSRCVDRVNDFECVCPPGRSGKRCEDVVGSSGACLSNGELYPDGSRWKEMCNTCECKSGVFTCTKVWCGRAICFTKTMGKEKICPKDQKCQLLGADDCFTPNCAIRGVCRSDQDPLDGDLQLTDTAAACTPNSKSSPSSNCARISYGFNRKQLPMGVFVQDVCAVIRSLPLFAAHARDQLLLIRCAIAEDDSDVIILTITTNSTGSETPISGIAEELATFRADSKKYPLLSAIVEVKVETMKHVARTQEQDFLVPLVASLTAFVVGVVALVLLLCWCVGQRKRRRGSGGANNTPLKDADVISSSDVDRKMDDPSTDLVLNVNRLNNRKELVLNNIYNKKMNNTPPAEKLAVRLAAKSPPSEANDDVASHRSNRSAKRYTSSAVTSPTSRNCSAHFVPSVTSSAHCAHPTYEFQRRATDERRHRDYQDASGEDEVFDAPSPPRVSYHDSSRLLPTCDCRQRGNSCACEQSRNYRRESQDDFSESEEVAVLLDDQQCRPQHPRRHRCHRSQVHRCEEPRRSHRHRYRRRPPSPTYRDGDPSHSEPEVMGSTSRLSNRVMDDSALPPYESIVADDHVLARTASPPCGCGRGSHTPAVSGSEYHQSPPPSYSLHCNRPAHQRRTNSFEAETSNFSSPGCRSTPSRDLSPTSRESDRRRHLPDSDERTSSSQGDASSVELLSRSKAPHEVTV</sequence>
<evidence type="ECO:0000256" key="13">
    <source>
        <dbReference type="PROSITE-ProRule" id="PRU00076"/>
    </source>
</evidence>
<evidence type="ECO:0000256" key="14">
    <source>
        <dbReference type="PROSITE-ProRule" id="PRU00377"/>
    </source>
</evidence>
<name>H2Z2M1_CIOSA</name>
<feature type="domain" description="DSL" evidence="19">
    <location>
        <begin position="114"/>
        <end position="158"/>
    </location>
</feature>
<keyword evidence="9 15" id="KW-1133">Transmembrane helix</keyword>
<dbReference type="GO" id="GO:0009986">
    <property type="term" value="C:cell surface"/>
    <property type="evidence" value="ECO:0007669"/>
    <property type="project" value="TreeGrafter"/>
</dbReference>
<feature type="domain" description="EGF-like" evidence="18">
    <location>
        <begin position="303"/>
        <end position="339"/>
    </location>
</feature>
<feature type="disulfide bond" evidence="13">
    <location>
        <begin position="583"/>
        <end position="592"/>
    </location>
</feature>
<dbReference type="GeneTree" id="ENSGT00940000160944"/>
<evidence type="ECO:0000256" key="5">
    <source>
        <dbReference type="ARBA" id="ARBA00022692"/>
    </source>
</evidence>
<evidence type="ECO:0000256" key="7">
    <source>
        <dbReference type="ARBA" id="ARBA00022737"/>
    </source>
</evidence>
<evidence type="ECO:0000313" key="21">
    <source>
        <dbReference type="Proteomes" id="UP000007875"/>
    </source>
</evidence>
<evidence type="ECO:0000256" key="16">
    <source>
        <dbReference type="SAM" id="MobiDB-lite"/>
    </source>
</evidence>
<evidence type="ECO:0000256" key="2">
    <source>
        <dbReference type="ARBA" id="ARBA00022473"/>
    </source>
</evidence>
<feature type="compositionally biased region" description="Basic residues" evidence="16">
    <location>
        <begin position="1257"/>
        <end position="1269"/>
    </location>
</feature>
<dbReference type="Proteomes" id="UP000007875">
    <property type="component" value="Unassembled WGS sequence"/>
</dbReference>
<feature type="disulfide bond" evidence="13">
    <location>
        <begin position="774"/>
        <end position="783"/>
    </location>
</feature>
<keyword evidence="3 13" id="KW-0245">EGF-like domain</keyword>
<dbReference type="InParanoid" id="H2Z2M1"/>
<keyword evidence="4" id="KW-0597">Phosphoprotein</keyword>
<feature type="disulfide bond" evidence="13">
    <location>
        <begin position="329"/>
        <end position="338"/>
    </location>
</feature>
<feature type="disulfide bond" evidence="13">
    <location>
        <begin position="291"/>
        <end position="300"/>
    </location>
</feature>
<feature type="disulfide bond" evidence="13">
    <location>
        <begin position="698"/>
        <end position="707"/>
    </location>
</feature>
<dbReference type="GO" id="GO:0007283">
    <property type="term" value="P:spermatogenesis"/>
    <property type="evidence" value="ECO:0007669"/>
    <property type="project" value="UniProtKB-ARBA"/>
</dbReference>
<dbReference type="CDD" id="cd00054">
    <property type="entry name" value="EGF_CA"/>
    <property type="match status" value="14"/>
</dbReference>
<feature type="disulfide bond" evidence="13">
    <location>
        <begin position="253"/>
        <end position="262"/>
    </location>
</feature>
<dbReference type="InterPro" id="IPR000742">
    <property type="entry name" value="EGF"/>
</dbReference>
<evidence type="ECO:0000256" key="1">
    <source>
        <dbReference type="ARBA" id="ARBA00004479"/>
    </source>
</evidence>